<dbReference type="GO" id="GO:0006352">
    <property type="term" value="P:DNA-templated transcription initiation"/>
    <property type="evidence" value="ECO:0007669"/>
    <property type="project" value="InterPro"/>
</dbReference>
<evidence type="ECO:0000256" key="2">
    <source>
        <dbReference type="ARBA" id="ARBA00011344"/>
    </source>
</evidence>
<protein>
    <submittedName>
        <fullName evidence="10">Sigma-70 family RNA polymerase sigma factor</fullName>
    </submittedName>
</protein>
<dbReference type="Pfam" id="PF04542">
    <property type="entry name" value="Sigma70_r2"/>
    <property type="match status" value="1"/>
</dbReference>
<dbReference type="InterPro" id="IPR014305">
    <property type="entry name" value="RNA_pol_sigma-G_actinobac"/>
</dbReference>
<dbReference type="PANTHER" id="PTHR43133">
    <property type="entry name" value="RNA POLYMERASE ECF-TYPE SIGMA FACTO"/>
    <property type="match status" value="1"/>
</dbReference>
<dbReference type="Proteomes" id="UP000572007">
    <property type="component" value="Unassembled WGS sequence"/>
</dbReference>
<sequence>MHLTLPADVHSRHVRFRLRARRRRDPYESTSGPGHTNSEVCHDREVDSADGHAADRAEFDRLVGPLRAELHVHCYRFLGSVHDADDALQEALLHAWRSRANLTDPGKFRPWLYKIATNRCLTMLEQRGRRELPMDSEPDAPAAERIWLEPYPGIGVGEPGPEARYTARESIELAFVAVIQQLPGVQRGALLLRDVLGFSASETAELLDVTVASANSALQRARARLDQREPSVAPDDPQARRLAERYATAWENADVDGIIALLATDARYAMPPLPEWYAGQPAIREFLVTGPLHWRWRFRPTVANGQPAFGTYWWDPERSVFAAMALDVLTVRGGAITDVVSFLDPALFTRFALPEFVTD</sequence>
<reference evidence="10 11" key="1">
    <citation type="submission" date="2020-04" db="EMBL/GenBank/DDBJ databases">
        <title>MicrobeNet Type strains.</title>
        <authorList>
            <person name="Nicholson A.C."/>
        </authorList>
    </citation>
    <scope>NUCLEOTIDE SEQUENCE [LARGE SCALE GENOMIC DNA]</scope>
    <source>
        <strain evidence="10 11">DSM 44960</strain>
    </source>
</reference>
<dbReference type="Pfam" id="PF08281">
    <property type="entry name" value="Sigma70_r4_2"/>
    <property type="match status" value="1"/>
</dbReference>
<dbReference type="InterPro" id="IPR007627">
    <property type="entry name" value="RNA_pol_sigma70_r2"/>
</dbReference>
<evidence type="ECO:0000256" key="6">
    <source>
        <dbReference type="ARBA" id="ARBA00023163"/>
    </source>
</evidence>
<dbReference type="SUPFAM" id="SSF88659">
    <property type="entry name" value="Sigma3 and sigma4 domains of RNA polymerase sigma factors"/>
    <property type="match status" value="1"/>
</dbReference>
<evidence type="ECO:0000256" key="3">
    <source>
        <dbReference type="ARBA" id="ARBA00023015"/>
    </source>
</evidence>
<dbReference type="InterPro" id="IPR014284">
    <property type="entry name" value="RNA_pol_sigma-70_dom"/>
</dbReference>
<keyword evidence="11" id="KW-1185">Reference proteome</keyword>
<gene>
    <name evidence="10" type="ORF">HGA10_01695</name>
</gene>
<keyword evidence="4" id="KW-0731">Sigma factor</keyword>
<dbReference type="InterPro" id="IPR037401">
    <property type="entry name" value="SnoaL-like"/>
</dbReference>
<dbReference type="GO" id="GO:0016987">
    <property type="term" value="F:sigma factor activity"/>
    <property type="evidence" value="ECO:0007669"/>
    <property type="project" value="UniProtKB-KW"/>
</dbReference>
<dbReference type="InterPro" id="IPR013324">
    <property type="entry name" value="RNA_pol_sigma_r3/r4-like"/>
</dbReference>
<dbReference type="NCBIfam" id="TIGR02960">
    <property type="entry name" value="SigX5"/>
    <property type="match status" value="1"/>
</dbReference>
<proteinExistence type="inferred from homology"/>
<dbReference type="Pfam" id="PF12680">
    <property type="entry name" value="SnoaL_2"/>
    <property type="match status" value="1"/>
</dbReference>
<comment type="similarity">
    <text evidence="1">Belongs to the sigma-70 factor family. ECF subfamily.</text>
</comment>
<accession>A0A846VZR2</accession>
<dbReference type="CDD" id="cd06171">
    <property type="entry name" value="Sigma70_r4"/>
    <property type="match status" value="1"/>
</dbReference>
<comment type="caution">
    <text evidence="10">The sequence shown here is derived from an EMBL/GenBank/DDBJ whole genome shotgun (WGS) entry which is preliminary data.</text>
</comment>
<evidence type="ECO:0000256" key="5">
    <source>
        <dbReference type="ARBA" id="ARBA00023125"/>
    </source>
</evidence>
<dbReference type="AlphaFoldDB" id="A0A846VZR2"/>
<evidence type="ECO:0000313" key="11">
    <source>
        <dbReference type="Proteomes" id="UP000572007"/>
    </source>
</evidence>
<feature type="domain" description="SnoaL-like" evidence="9">
    <location>
        <begin position="243"/>
        <end position="338"/>
    </location>
</feature>
<dbReference type="InterPro" id="IPR032710">
    <property type="entry name" value="NTF2-like_dom_sf"/>
</dbReference>
<keyword evidence="5" id="KW-0238">DNA-binding</keyword>
<comment type="subunit">
    <text evidence="2">Interacts transiently with the RNA polymerase catalytic core formed by RpoA, RpoB, RpoC and RpoZ (2 alpha, 1 beta, 1 beta' and 1 omega subunit) to form the RNA polymerase holoenzyme that can initiate transcription.</text>
</comment>
<organism evidence="10 11">
    <name type="scientific">Nocardia coubleae</name>
    <dbReference type="NCBI Taxonomy" id="356147"/>
    <lineage>
        <taxon>Bacteria</taxon>
        <taxon>Bacillati</taxon>
        <taxon>Actinomycetota</taxon>
        <taxon>Actinomycetes</taxon>
        <taxon>Mycobacteriales</taxon>
        <taxon>Nocardiaceae</taxon>
        <taxon>Nocardia</taxon>
    </lineage>
</organism>
<dbReference type="InterPro" id="IPR013249">
    <property type="entry name" value="RNA_pol_sigma70_r4_t2"/>
</dbReference>
<evidence type="ECO:0000259" key="7">
    <source>
        <dbReference type="Pfam" id="PF04542"/>
    </source>
</evidence>
<dbReference type="Gene3D" id="3.10.450.50">
    <property type="match status" value="1"/>
</dbReference>
<name>A0A846VZR2_9NOCA</name>
<dbReference type="PANTHER" id="PTHR43133:SF65">
    <property type="entry name" value="ECF RNA POLYMERASE SIGMA FACTOR SIGG"/>
    <property type="match status" value="1"/>
</dbReference>
<dbReference type="InterPro" id="IPR036388">
    <property type="entry name" value="WH-like_DNA-bd_sf"/>
</dbReference>
<dbReference type="SUPFAM" id="SSF88946">
    <property type="entry name" value="Sigma2 domain of RNA polymerase sigma factors"/>
    <property type="match status" value="1"/>
</dbReference>
<dbReference type="NCBIfam" id="NF006089">
    <property type="entry name" value="PRK08241.1"/>
    <property type="match status" value="1"/>
</dbReference>
<dbReference type="EMBL" id="JAAXOM010000001">
    <property type="protein sequence ID" value="NKX86026.1"/>
    <property type="molecule type" value="Genomic_DNA"/>
</dbReference>
<keyword evidence="6" id="KW-0804">Transcription</keyword>
<evidence type="ECO:0000256" key="4">
    <source>
        <dbReference type="ARBA" id="ARBA00023082"/>
    </source>
</evidence>
<evidence type="ECO:0000259" key="8">
    <source>
        <dbReference type="Pfam" id="PF08281"/>
    </source>
</evidence>
<dbReference type="GO" id="GO:0003677">
    <property type="term" value="F:DNA binding"/>
    <property type="evidence" value="ECO:0007669"/>
    <property type="project" value="UniProtKB-KW"/>
</dbReference>
<feature type="domain" description="RNA polymerase sigma-70 region 2" evidence="7">
    <location>
        <begin position="67"/>
        <end position="130"/>
    </location>
</feature>
<feature type="domain" description="RNA polymerase sigma factor 70 region 4 type 2" evidence="8">
    <location>
        <begin position="174"/>
        <end position="225"/>
    </location>
</feature>
<evidence type="ECO:0000313" key="10">
    <source>
        <dbReference type="EMBL" id="NKX86026.1"/>
    </source>
</evidence>
<dbReference type="InterPro" id="IPR039425">
    <property type="entry name" value="RNA_pol_sigma-70-like"/>
</dbReference>
<dbReference type="SUPFAM" id="SSF54427">
    <property type="entry name" value="NTF2-like"/>
    <property type="match status" value="1"/>
</dbReference>
<dbReference type="InterPro" id="IPR013325">
    <property type="entry name" value="RNA_pol_sigma_r2"/>
</dbReference>
<evidence type="ECO:0000256" key="1">
    <source>
        <dbReference type="ARBA" id="ARBA00010641"/>
    </source>
</evidence>
<keyword evidence="3" id="KW-0805">Transcription regulation</keyword>
<dbReference type="NCBIfam" id="TIGR02937">
    <property type="entry name" value="sigma70-ECF"/>
    <property type="match status" value="1"/>
</dbReference>
<dbReference type="Gene3D" id="1.10.10.10">
    <property type="entry name" value="Winged helix-like DNA-binding domain superfamily/Winged helix DNA-binding domain"/>
    <property type="match status" value="1"/>
</dbReference>
<evidence type="ECO:0000259" key="9">
    <source>
        <dbReference type="Pfam" id="PF12680"/>
    </source>
</evidence>
<dbReference type="Gene3D" id="1.10.1740.10">
    <property type="match status" value="1"/>
</dbReference>